<dbReference type="Pfam" id="PF03795">
    <property type="entry name" value="YCII"/>
    <property type="match status" value="1"/>
</dbReference>
<keyword evidence="3" id="KW-1185">Reference proteome</keyword>
<gene>
    <name evidence="2" type="ORF">DNG_01034</name>
</gene>
<dbReference type="Proteomes" id="UP001187682">
    <property type="component" value="Unassembled WGS sequence"/>
</dbReference>
<proteinExistence type="predicted"/>
<accession>A0AAE8MQL2</accession>
<dbReference type="InterPro" id="IPR051807">
    <property type="entry name" value="Sec-metab_biosynth-assoc"/>
</dbReference>
<protein>
    <recommendedName>
        <fullName evidence="1">YCII-related domain-containing protein</fullName>
    </recommendedName>
</protein>
<dbReference type="PANTHER" id="PTHR33606">
    <property type="entry name" value="PROTEIN YCII"/>
    <property type="match status" value="1"/>
</dbReference>
<evidence type="ECO:0000259" key="1">
    <source>
        <dbReference type="Pfam" id="PF03795"/>
    </source>
</evidence>
<evidence type="ECO:0000313" key="3">
    <source>
        <dbReference type="Proteomes" id="UP001187682"/>
    </source>
</evidence>
<reference evidence="2" key="1">
    <citation type="submission" date="2018-03" db="EMBL/GenBank/DDBJ databases">
        <authorList>
            <person name="Guldener U."/>
        </authorList>
    </citation>
    <scope>NUCLEOTIDE SEQUENCE</scope>
</reference>
<dbReference type="AlphaFoldDB" id="A0AAE8MQL2"/>
<dbReference type="InterPro" id="IPR005545">
    <property type="entry name" value="YCII"/>
</dbReference>
<feature type="domain" description="YCII-related" evidence="1">
    <location>
        <begin position="11"/>
        <end position="97"/>
    </location>
</feature>
<comment type="caution">
    <text evidence="2">The sequence shown here is derived from an EMBL/GenBank/DDBJ whole genome shotgun (WGS) entry which is preliminary data.</text>
</comment>
<evidence type="ECO:0000313" key="2">
    <source>
        <dbReference type="EMBL" id="SPN97523.1"/>
    </source>
</evidence>
<sequence>MATTAPKPINWIVVVPDKTGTQEKRLEIRAQHLEGVKKHEASGLVKMGGAVLNDVPEGADPSKWSFYGSTLNVVAATKDEVLELLRNDIYTTSGVWDVENAQIWPAILAFRHP</sequence>
<name>A0AAE8MQL2_9PEZI</name>
<organism evidence="2 3">
    <name type="scientific">Cephalotrichum gorgonifer</name>
    <dbReference type="NCBI Taxonomy" id="2041049"/>
    <lineage>
        <taxon>Eukaryota</taxon>
        <taxon>Fungi</taxon>
        <taxon>Dikarya</taxon>
        <taxon>Ascomycota</taxon>
        <taxon>Pezizomycotina</taxon>
        <taxon>Sordariomycetes</taxon>
        <taxon>Hypocreomycetidae</taxon>
        <taxon>Microascales</taxon>
        <taxon>Microascaceae</taxon>
        <taxon>Cephalotrichum</taxon>
    </lineage>
</organism>
<dbReference type="SUPFAM" id="SSF54909">
    <property type="entry name" value="Dimeric alpha+beta barrel"/>
    <property type="match status" value="1"/>
</dbReference>
<dbReference type="PANTHER" id="PTHR33606:SF3">
    <property type="entry name" value="PROTEIN YCII"/>
    <property type="match status" value="1"/>
</dbReference>
<dbReference type="InterPro" id="IPR011008">
    <property type="entry name" value="Dimeric_a/b-barrel"/>
</dbReference>
<dbReference type="Gene3D" id="3.30.70.1060">
    <property type="entry name" value="Dimeric alpha+beta barrel"/>
    <property type="match status" value="1"/>
</dbReference>
<dbReference type="EMBL" id="ONZQ02000001">
    <property type="protein sequence ID" value="SPN97523.1"/>
    <property type="molecule type" value="Genomic_DNA"/>
</dbReference>